<protein>
    <submittedName>
        <fullName evidence="1">Glycosyltransferase involved in cell wall biosynthesis</fullName>
    </submittedName>
</protein>
<dbReference type="OrthoDB" id="925984at2"/>
<keyword evidence="1" id="KW-0808">Transferase</keyword>
<dbReference type="Gene3D" id="3.40.50.2000">
    <property type="entry name" value="Glycogen Phosphorylase B"/>
    <property type="match status" value="1"/>
</dbReference>
<dbReference type="AlphaFoldDB" id="A0A2T0WUI3"/>
<gene>
    <name evidence="1" type="ORF">CLW00_10125</name>
</gene>
<dbReference type="GO" id="GO:0016740">
    <property type="term" value="F:transferase activity"/>
    <property type="evidence" value="ECO:0007669"/>
    <property type="project" value="UniProtKB-KW"/>
</dbReference>
<dbReference type="RefSeq" id="WP_106131629.1">
    <property type="nucleotide sequence ID" value="NZ_PVTR01000001.1"/>
</dbReference>
<comment type="caution">
    <text evidence="1">The sequence shown here is derived from an EMBL/GenBank/DDBJ whole genome shotgun (WGS) entry which is preliminary data.</text>
</comment>
<reference evidence="1 2" key="1">
    <citation type="submission" date="2018-03" db="EMBL/GenBank/DDBJ databases">
        <title>Genomic Encyclopedia of Archaeal and Bacterial Type Strains, Phase II (KMG-II): from individual species to whole genera.</title>
        <authorList>
            <person name="Goeker M."/>
        </authorList>
    </citation>
    <scope>NUCLEOTIDE SEQUENCE [LARGE SCALE GENOMIC DNA]</scope>
    <source>
        <strain evidence="1 2">DSM 27929</strain>
    </source>
</reference>
<dbReference type="SUPFAM" id="SSF53756">
    <property type="entry name" value="UDP-Glycosyltransferase/glycogen phosphorylase"/>
    <property type="match status" value="1"/>
</dbReference>
<dbReference type="Proteomes" id="UP000238157">
    <property type="component" value="Unassembled WGS sequence"/>
</dbReference>
<sequence length="373" mass="43092">MQPVKIAIASVLKPLKDSRSYYKFALSLRETNKYQINIIGFYVKKETDENLIKFHPLFYQNRKSILRFSANFRLLKLIQEIKPKLLIVTTYELLPAAVIGKLLYGYNIIYDIQENYALNLIHNNSGNKLVRFLFSKVIQCVEYCSRPFIDHFIFAEACYQQEFPAIKNHTLLENKFQGPNLPIVTPNKLTNKHLRFLLCGTLTEVYGSIEAIEWFIQFQKIYPDAQLRILGHAPLARFRERLKTSIAGKQSIIADISPNPIPYESILDAFKSADAVLLPYHQIPSISPKIPSKLYECLALGKPFLFTTNPKWQELAKTYNAGLEIDFKDFSEIPQIHESLTSQNFYNTTEMSLPHWKADEEKFLALIKSLTSI</sequence>
<dbReference type="EMBL" id="PVTR01000001">
    <property type="protein sequence ID" value="PRY90366.1"/>
    <property type="molecule type" value="Genomic_DNA"/>
</dbReference>
<organism evidence="1 2">
    <name type="scientific">Mongoliibacter ruber</name>
    <dbReference type="NCBI Taxonomy" id="1750599"/>
    <lineage>
        <taxon>Bacteria</taxon>
        <taxon>Pseudomonadati</taxon>
        <taxon>Bacteroidota</taxon>
        <taxon>Cytophagia</taxon>
        <taxon>Cytophagales</taxon>
        <taxon>Cyclobacteriaceae</taxon>
        <taxon>Mongoliibacter</taxon>
    </lineage>
</organism>
<accession>A0A2T0WUI3</accession>
<evidence type="ECO:0000313" key="2">
    <source>
        <dbReference type="Proteomes" id="UP000238157"/>
    </source>
</evidence>
<proteinExistence type="predicted"/>
<name>A0A2T0WUI3_9BACT</name>
<keyword evidence="2" id="KW-1185">Reference proteome</keyword>
<evidence type="ECO:0000313" key="1">
    <source>
        <dbReference type="EMBL" id="PRY90366.1"/>
    </source>
</evidence>